<reference evidence="1" key="1">
    <citation type="submission" date="2015-06" db="UniProtKB">
        <authorList>
            <consortium name="EnsemblPlants"/>
        </authorList>
    </citation>
    <scope>IDENTIFICATION</scope>
</reference>
<accession>M8CEE0</accession>
<name>M8CEE0_AEGTA</name>
<dbReference type="AlphaFoldDB" id="M8CEE0"/>
<sequence length="229" mass="26018">MAASLRAAATTRIPRPSVLRGQGLRRLVHAEDLSKSILALDKEHRGSLVQRMGELLRLEASKFTHAMKEEHRAELIQLKKEQLYEVMALVDADSATSSRDRSLLKYLCTQIEPRPNDPQWYDNQPHGDIDVFFFSLFIYTIGNSYRLIPPTCRRKITGTKKVSKWTALVGILVINALSYCALPSRPEIVEYGGYLVTVESLPLIRRYQHAAERAGKQDGYVGMDKQEEM</sequence>
<proteinExistence type="predicted"/>
<evidence type="ECO:0000313" key="1">
    <source>
        <dbReference type="EnsemblPlants" id="EMT25507"/>
    </source>
</evidence>
<dbReference type="EnsemblPlants" id="EMT25507">
    <property type="protein sequence ID" value="EMT25507"/>
    <property type="gene ID" value="F775_24657"/>
</dbReference>
<organism evidence="1">
    <name type="scientific">Aegilops tauschii</name>
    <name type="common">Tausch's goatgrass</name>
    <name type="synonym">Aegilops squarrosa</name>
    <dbReference type="NCBI Taxonomy" id="37682"/>
    <lineage>
        <taxon>Eukaryota</taxon>
        <taxon>Viridiplantae</taxon>
        <taxon>Streptophyta</taxon>
        <taxon>Embryophyta</taxon>
        <taxon>Tracheophyta</taxon>
        <taxon>Spermatophyta</taxon>
        <taxon>Magnoliopsida</taxon>
        <taxon>Liliopsida</taxon>
        <taxon>Poales</taxon>
        <taxon>Poaceae</taxon>
        <taxon>BOP clade</taxon>
        <taxon>Pooideae</taxon>
        <taxon>Triticodae</taxon>
        <taxon>Triticeae</taxon>
        <taxon>Triticinae</taxon>
        <taxon>Aegilops</taxon>
    </lineage>
</organism>
<protein>
    <submittedName>
        <fullName evidence="1">Uncharacterized protein</fullName>
    </submittedName>
</protein>